<dbReference type="AlphaFoldDB" id="A0A1A9W5Z5"/>
<reference evidence="2" key="2">
    <citation type="submission" date="2020-05" db="UniProtKB">
        <authorList>
            <consortium name="EnsemblMetazoa"/>
        </authorList>
    </citation>
    <scope>IDENTIFICATION</scope>
    <source>
        <strain evidence="2">IAEA</strain>
    </source>
</reference>
<dbReference type="EnsemblMetazoa" id="GBRI007485-RA">
    <property type="protein sequence ID" value="GBRI007485-PA"/>
    <property type="gene ID" value="GBRI007485"/>
</dbReference>
<evidence type="ECO:0000313" key="3">
    <source>
        <dbReference type="Proteomes" id="UP000091820"/>
    </source>
</evidence>
<dbReference type="VEuPathDB" id="VectorBase:GBRI007485"/>
<reference evidence="3" key="1">
    <citation type="submission" date="2014-03" db="EMBL/GenBank/DDBJ databases">
        <authorList>
            <person name="Aksoy S."/>
            <person name="Warren W."/>
            <person name="Wilson R.K."/>
        </authorList>
    </citation>
    <scope>NUCLEOTIDE SEQUENCE [LARGE SCALE GENOMIC DNA]</scope>
    <source>
        <strain evidence="3">IAEA</strain>
    </source>
</reference>
<name>A0A1A9W5Z5_9MUSC</name>
<feature type="region of interest" description="Disordered" evidence="1">
    <location>
        <begin position="142"/>
        <end position="164"/>
    </location>
</feature>
<sequence>MYIEYSHHNYKQLAANVGFNVLTKPIYVLTFRLVWYEETVEKPLTLKSSKHQEDENNQATTIIWSVGRSVSLPPVGWLLSSDSYAKEKKTIKLLNRKKNKNKTIPFYFNLRAHLCWFWSQNPSVVRFVPTIYLNGCNDDTYADDDDDDDDDDDNDDDRDAATAQHSKHLHYGIVTLPAQYVPKCMHSKAPGRGWQRFAILVLQDTFLDCSHVIFIFNYIFRGIQNSNNNNYFRRNNN</sequence>
<protein>
    <submittedName>
        <fullName evidence="2">Uncharacterized protein</fullName>
    </submittedName>
</protein>
<organism evidence="2 3">
    <name type="scientific">Glossina brevipalpis</name>
    <dbReference type="NCBI Taxonomy" id="37001"/>
    <lineage>
        <taxon>Eukaryota</taxon>
        <taxon>Metazoa</taxon>
        <taxon>Ecdysozoa</taxon>
        <taxon>Arthropoda</taxon>
        <taxon>Hexapoda</taxon>
        <taxon>Insecta</taxon>
        <taxon>Pterygota</taxon>
        <taxon>Neoptera</taxon>
        <taxon>Endopterygota</taxon>
        <taxon>Diptera</taxon>
        <taxon>Brachycera</taxon>
        <taxon>Muscomorpha</taxon>
        <taxon>Hippoboscoidea</taxon>
        <taxon>Glossinidae</taxon>
        <taxon>Glossina</taxon>
    </lineage>
</organism>
<accession>A0A1A9W5Z5</accession>
<dbReference type="Proteomes" id="UP000091820">
    <property type="component" value="Unassembled WGS sequence"/>
</dbReference>
<evidence type="ECO:0000256" key="1">
    <source>
        <dbReference type="SAM" id="MobiDB-lite"/>
    </source>
</evidence>
<keyword evidence="3" id="KW-1185">Reference proteome</keyword>
<feature type="compositionally biased region" description="Acidic residues" evidence="1">
    <location>
        <begin position="142"/>
        <end position="158"/>
    </location>
</feature>
<evidence type="ECO:0000313" key="2">
    <source>
        <dbReference type="EnsemblMetazoa" id="GBRI007485-PA"/>
    </source>
</evidence>
<proteinExistence type="predicted"/>